<proteinExistence type="predicted"/>
<evidence type="ECO:0000313" key="3">
    <source>
        <dbReference type="Proteomes" id="UP000762676"/>
    </source>
</evidence>
<sequence>MPINRPAVRLGAGRAGGVAGGAVADQHQQQQQQQQQQAAAAAAGVGRRQTGPAVTVRPGSQGLRSAEMNSPSPGPSPAGSLNNLALPRGGGTRAADQADRDEPDDETESKQIPDETPFQQTARNTVS</sequence>
<keyword evidence="3" id="KW-1185">Reference proteome</keyword>
<protein>
    <submittedName>
        <fullName evidence="2">Uncharacterized protein</fullName>
    </submittedName>
</protein>
<feature type="compositionally biased region" description="Low complexity" evidence="1">
    <location>
        <begin position="21"/>
        <end position="49"/>
    </location>
</feature>
<feature type="compositionally biased region" description="Polar residues" evidence="1">
    <location>
        <begin position="117"/>
        <end position="127"/>
    </location>
</feature>
<dbReference type="AlphaFoldDB" id="A0AAV4G1W0"/>
<organism evidence="2 3">
    <name type="scientific">Elysia marginata</name>
    <dbReference type="NCBI Taxonomy" id="1093978"/>
    <lineage>
        <taxon>Eukaryota</taxon>
        <taxon>Metazoa</taxon>
        <taxon>Spiralia</taxon>
        <taxon>Lophotrochozoa</taxon>
        <taxon>Mollusca</taxon>
        <taxon>Gastropoda</taxon>
        <taxon>Heterobranchia</taxon>
        <taxon>Euthyneura</taxon>
        <taxon>Panpulmonata</taxon>
        <taxon>Sacoglossa</taxon>
        <taxon>Placobranchoidea</taxon>
        <taxon>Plakobranchidae</taxon>
        <taxon>Elysia</taxon>
    </lineage>
</organism>
<name>A0AAV4G1W0_9GAST</name>
<comment type="caution">
    <text evidence="2">The sequence shown here is derived from an EMBL/GenBank/DDBJ whole genome shotgun (WGS) entry which is preliminary data.</text>
</comment>
<accession>A0AAV4G1W0</accession>
<reference evidence="2 3" key="1">
    <citation type="journal article" date="2021" name="Elife">
        <title>Chloroplast acquisition without the gene transfer in kleptoplastic sea slugs, Plakobranchus ocellatus.</title>
        <authorList>
            <person name="Maeda T."/>
            <person name="Takahashi S."/>
            <person name="Yoshida T."/>
            <person name="Shimamura S."/>
            <person name="Takaki Y."/>
            <person name="Nagai Y."/>
            <person name="Toyoda A."/>
            <person name="Suzuki Y."/>
            <person name="Arimoto A."/>
            <person name="Ishii H."/>
            <person name="Satoh N."/>
            <person name="Nishiyama T."/>
            <person name="Hasebe M."/>
            <person name="Maruyama T."/>
            <person name="Minagawa J."/>
            <person name="Obokata J."/>
            <person name="Shigenobu S."/>
        </authorList>
    </citation>
    <scope>NUCLEOTIDE SEQUENCE [LARGE SCALE GENOMIC DNA]</scope>
</reference>
<evidence type="ECO:0000313" key="2">
    <source>
        <dbReference type="EMBL" id="GFR79672.1"/>
    </source>
</evidence>
<gene>
    <name evidence="2" type="ORF">ElyMa_002293600</name>
</gene>
<dbReference type="Proteomes" id="UP000762676">
    <property type="component" value="Unassembled WGS sequence"/>
</dbReference>
<evidence type="ECO:0000256" key="1">
    <source>
        <dbReference type="SAM" id="MobiDB-lite"/>
    </source>
</evidence>
<dbReference type="EMBL" id="BMAT01004760">
    <property type="protein sequence ID" value="GFR79672.1"/>
    <property type="molecule type" value="Genomic_DNA"/>
</dbReference>
<feature type="region of interest" description="Disordered" evidence="1">
    <location>
        <begin position="1"/>
        <end position="127"/>
    </location>
</feature>